<dbReference type="InterPro" id="IPR036691">
    <property type="entry name" value="Endo/exonu/phosph_ase_sf"/>
</dbReference>
<name>A0A5E4M6N0_9HEMI</name>
<keyword evidence="1" id="KW-0255">Endonuclease</keyword>
<dbReference type="GO" id="GO:0004527">
    <property type="term" value="F:exonuclease activity"/>
    <property type="evidence" value="ECO:0007669"/>
    <property type="project" value="UniProtKB-KW"/>
</dbReference>
<keyword evidence="1" id="KW-0269">Exonuclease</keyword>
<dbReference type="Gene3D" id="3.60.10.10">
    <property type="entry name" value="Endonuclease/exonuclease/phosphatase"/>
    <property type="match status" value="1"/>
</dbReference>
<gene>
    <name evidence="1" type="ORF">CINCED_3A009641</name>
</gene>
<dbReference type="OrthoDB" id="6614020at2759"/>
<evidence type="ECO:0000313" key="1">
    <source>
        <dbReference type="EMBL" id="VVC25567.1"/>
    </source>
</evidence>
<dbReference type="AlphaFoldDB" id="A0A5E4M6N0"/>
<reference evidence="1 2" key="1">
    <citation type="submission" date="2019-08" db="EMBL/GenBank/DDBJ databases">
        <authorList>
            <person name="Alioto T."/>
            <person name="Alioto T."/>
            <person name="Gomez Garrido J."/>
        </authorList>
    </citation>
    <scope>NUCLEOTIDE SEQUENCE [LARGE SCALE GENOMIC DNA]</scope>
</reference>
<keyword evidence="1" id="KW-0378">Hydrolase</keyword>
<dbReference type="GO" id="GO:0004519">
    <property type="term" value="F:endonuclease activity"/>
    <property type="evidence" value="ECO:0007669"/>
    <property type="project" value="UniProtKB-KW"/>
</dbReference>
<sequence>MGDFNAAMDCQVSQYTCLGKFGYEIRNPREERLIGFCEQYELNISNTIYKILNQRRYTWKAPGDIRRLQIDYILVKKKFRNQIKSSHSYPGFKIDSDHSLRISKVPKHQKNLEENWKKKRGSHKTWEEIKYNINSERLKIMELIVKIEDLF</sequence>
<protein>
    <submittedName>
        <fullName evidence="1">Endonuclease/exonuclease/phosphatase</fullName>
    </submittedName>
</protein>
<keyword evidence="2" id="KW-1185">Reference proteome</keyword>
<keyword evidence="1" id="KW-0540">Nuclease</keyword>
<proteinExistence type="predicted"/>
<evidence type="ECO:0000313" key="2">
    <source>
        <dbReference type="Proteomes" id="UP000325440"/>
    </source>
</evidence>
<dbReference type="Proteomes" id="UP000325440">
    <property type="component" value="Unassembled WGS sequence"/>
</dbReference>
<dbReference type="EMBL" id="CABPRJ010000015">
    <property type="protein sequence ID" value="VVC25567.1"/>
    <property type="molecule type" value="Genomic_DNA"/>
</dbReference>
<organism evidence="1 2">
    <name type="scientific">Cinara cedri</name>
    <dbReference type="NCBI Taxonomy" id="506608"/>
    <lineage>
        <taxon>Eukaryota</taxon>
        <taxon>Metazoa</taxon>
        <taxon>Ecdysozoa</taxon>
        <taxon>Arthropoda</taxon>
        <taxon>Hexapoda</taxon>
        <taxon>Insecta</taxon>
        <taxon>Pterygota</taxon>
        <taxon>Neoptera</taxon>
        <taxon>Paraneoptera</taxon>
        <taxon>Hemiptera</taxon>
        <taxon>Sternorrhyncha</taxon>
        <taxon>Aphidomorpha</taxon>
        <taxon>Aphidoidea</taxon>
        <taxon>Aphididae</taxon>
        <taxon>Lachninae</taxon>
        <taxon>Cinara</taxon>
    </lineage>
</organism>
<accession>A0A5E4M6N0</accession>
<dbReference type="SUPFAM" id="SSF56219">
    <property type="entry name" value="DNase I-like"/>
    <property type="match status" value="1"/>
</dbReference>